<sequence>MSEYTSTHEGFQRAMERSLTGPPEEAEEYVKSIALPTFYQITDGHRRTYDDWFQHIAKRRAQVSMFKPVLHEFLRDGDQLAARMTGTVKLDGPAIDFESFMFAKVEQESGKLEWLRERSASSPARASPDHGAH</sequence>
<comment type="caution">
    <text evidence="2">The sequence shown here is derived from an EMBL/GenBank/DDBJ whole genome shotgun (WGS) entry which is preliminary data.</text>
</comment>
<organism evidence="2 3">
    <name type="scientific">Apiospora rasikravindrae</name>
    <dbReference type="NCBI Taxonomy" id="990691"/>
    <lineage>
        <taxon>Eukaryota</taxon>
        <taxon>Fungi</taxon>
        <taxon>Dikarya</taxon>
        <taxon>Ascomycota</taxon>
        <taxon>Pezizomycotina</taxon>
        <taxon>Sordariomycetes</taxon>
        <taxon>Xylariomycetidae</taxon>
        <taxon>Amphisphaeriales</taxon>
        <taxon>Apiosporaceae</taxon>
        <taxon>Apiospora</taxon>
    </lineage>
</organism>
<dbReference type="EMBL" id="JAQQWK010000003">
    <property type="protein sequence ID" value="KAK8044066.1"/>
    <property type="molecule type" value="Genomic_DNA"/>
</dbReference>
<evidence type="ECO:0000313" key="2">
    <source>
        <dbReference type="EMBL" id="KAK8044066.1"/>
    </source>
</evidence>
<dbReference type="Proteomes" id="UP001444661">
    <property type="component" value="Unassembled WGS sequence"/>
</dbReference>
<accession>A0ABR1TBT9</accession>
<gene>
    <name evidence="2" type="ORF">PG993_004090</name>
</gene>
<proteinExistence type="predicted"/>
<keyword evidence="3" id="KW-1185">Reference proteome</keyword>
<feature type="region of interest" description="Disordered" evidence="1">
    <location>
        <begin position="114"/>
        <end position="133"/>
    </location>
</feature>
<reference evidence="2 3" key="1">
    <citation type="submission" date="2023-01" db="EMBL/GenBank/DDBJ databases">
        <title>Analysis of 21 Apiospora genomes using comparative genomics revels a genus with tremendous synthesis potential of carbohydrate active enzymes and secondary metabolites.</title>
        <authorList>
            <person name="Sorensen T."/>
        </authorList>
    </citation>
    <scope>NUCLEOTIDE SEQUENCE [LARGE SCALE GENOMIC DNA]</scope>
    <source>
        <strain evidence="2 3">CBS 33761</strain>
    </source>
</reference>
<protein>
    <recommendedName>
        <fullName evidence="4">SnoaL-like domain-containing protein</fullName>
    </recommendedName>
</protein>
<evidence type="ECO:0008006" key="4">
    <source>
        <dbReference type="Google" id="ProtNLM"/>
    </source>
</evidence>
<evidence type="ECO:0000256" key="1">
    <source>
        <dbReference type="SAM" id="MobiDB-lite"/>
    </source>
</evidence>
<name>A0ABR1TBT9_9PEZI</name>
<evidence type="ECO:0000313" key="3">
    <source>
        <dbReference type="Proteomes" id="UP001444661"/>
    </source>
</evidence>
<feature type="region of interest" description="Disordered" evidence="1">
    <location>
        <begin position="1"/>
        <end position="23"/>
    </location>
</feature>